<keyword evidence="4" id="KW-1185">Reference proteome</keyword>
<dbReference type="PRINTS" id="PR00143">
    <property type="entry name" value="CITRTSNTHASE"/>
</dbReference>
<dbReference type="Pfam" id="PF00285">
    <property type="entry name" value="Citrate_synt"/>
    <property type="match status" value="1"/>
</dbReference>
<comment type="pathway">
    <text evidence="1">Carbohydrate metabolism; tricarboxylic acid cycle; isocitrate from oxaloacetate: step 1/2.</text>
</comment>
<dbReference type="InterPro" id="IPR002020">
    <property type="entry name" value="Citrate_synthase"/>
</dbReference>
<dbReference type="SUPFAM" id="SSF48256">
    <property type="entry name" value="Citrate synthase"/>
    <property type="match status" value="1"/>
</dbReference>
<keyword evidence="2" id="KW-0808">Transferase</keyword>
<reference evidence="3 4" key="1">
    <citation type="submission" date="2023-05" db="EMBL/GenBank/DDBJ databases">
        <title>B98-5 Cell Line De Novo Hybrid Assembly: An Optical Mapping Approach.</title>
        <authorList>
            <person name="Kananen K."/>
            <person name="Auerbach J.A."/>
            <person name="Kautto E."/>
            <person name="Blachly J.S."/>
        </authorList>
    </citation>
    <scope>NUCLEOTIDE SEQUENCE [LARGE SCALE GENOMIC DNA]</scope>
    <source>
        <strain evidence="3">B95-8</strain>
        <tissue evidence="3">Cell line</tissue>
    </source>
</reference>
<evidence type="ECO:0000313" key="3">
    <source>
        <dbReference type="EMBL" id="KAK2091887.1"/>
    </source>
</evidence>
<dbReference type="InterPro" id="IPR016142">
    <property type="entry name" value="Citrate_synth-like_lrg_a-sub"/>
</dbReference>
<evidence type="ECO:0000313" key="4">
    <source>
        <dbReference type="Proteomes" id="UP001266305"/>
    </source>
</evidence>
<evidence type="ECO:0000256" key="1">
    <source>
        <dbReference type="ARBA" id="ARBA00004751"/>
    </source>
</evidence>
<dbReference type="Proteomes" id="UP001266305">
    <property type="component" value="Unassembled WGS sequence"/>
</dbReference>
<evidence type="ECO:0000256" key="2">
    <source>
        <dbReference type="RuleBase" id="RU000441"/>
    </source>
</evidence>
<dbReference type="PANTHER" id="PTHR11739">
    <property type="entry name" value="CITRATE SYNTHASE"/>
    <property type="match status" value="1"/>
</dbReference>
<dbReference type="Gene3D" id="1.10.580.10">
    <property type="entry name" value="Citrate Synthase, domain 1"/>
    <property type="match status" value="1"/>
</dbReference>
<sequence length="123" mass="13389">MVLGPLTLSWTYSFANMLGCADAQFTELMCLWLIIHSNQECSNVSAHSSHLAGGVLSDLSLCSAAAINGLAGPLHELASQEVLVWLTQLQKEVGKDVSDEKLRDYLQLGMGCSRLRPRNAKKD</sequence>
<protein>
    <recommendedName>
        <fullName evidence="2">Citrate synthase</fullName>
    </recommendedName>
</protein>
<dbReference type="InterPro" id="IPR036969">
    <property type="entry name" value="Citrate_synthase_sf"/>
</dbReference>
<proteinExistence type="inferred from homology"/>
<name>A0ABQ9U495_SAGOE</name>
<comment type="similarity">
    <text evidence="2">Belongs to the citrate synthase family.</text>
</comment>
<comment type="caution">
    <text evidence="3">The sequence shown here is derived from an EMBL/GenBank/DDBJ whole genome shotgun (WGS) entry which is preliminary data.</text>
</comment>
<organism evidence="3 4">
    <name type="scientific">Saguinus oedipus</name>
    <name type="common">Cotton-top tamarin</name>
    <name type="synonym">Oedipomidas oedipus</name>
    <dbReference type="NCBI Taxonomy" id="9490"/>
    <lineage>
        <taxon>Eukaryota</taxon>
        <taxon>Metazoa</taxon>
        <taxon>Chordata</taxon>
        <taxon>Craniata</taxon>
        <taxon>Vertebrata</taxon>
        <taxon>Euteleostomi</taxon>
        <taxon>Mammalia</taxon>
        <taxon>Eutheria</taxon>
        <taxon>Euarchontoglires</taxon>
        <taxon>Primates</taxon>
        <taxon>Haplorrhini</taxon>
        <taxon>Platyrrhini</taxon>
        <taxon>Cebidae</taxon>
        <taxon>Callitrichinae</taxon>
        <taxon>Saguinus</taxon>
    </lineage>
</organism>
<dbReference type="PANTHER" id="PTHR11739:SF8">
    <property type="entry name" value="CITRATE SYNTHASE, MITOCHONDRIAL"/>
    <property type="match status" value="1"/>
</dbReference>
<accession>A0ABQ9U495</accession>
<dbReference type="EMBL" id="JASSZA010000016">
    <property type="protein sequence ID" value="KAK2091887.1"/>
    <property type="molecule type" value="Genomic_DNA"/>
</dbReference>
<gene>
    <name evidence="3" type="ORF">P7K49_031171</name>
</gene>